<dbReference type="EMBL" id="JACOGD010000002">
    <property type="protein sequence ID" value="MBC3930718.1"/>
    <property type="molecule type" value="Genomic_DNA"/>
</dbReference>
<dbReference type="Pfam" id="PF14022">
    <property type="entry name" value="DUF4238"/>
    <property type="match status" value="1"/>
</dbReference>
<organism evidence="1 2">
    <name type="scientific">Undibacterium curvum</name>
    <dbReference type="NCBI Taxonomy" id="2762294"/>
    <lineage>
        <taxon>Bacteria</taxon>
        <taxon>Pseudomonadati</taxon>
        <taxon>Pseudomonadota</taxon>
        <taxon>Betaproteobacteria</taxon>
        <taxon>Burkholderiales</taxon>
        <taxon>Oxalobacteraceae</taxon>
        <taxon>Undibacterium</taxon>
    </lineage>
</organism>
<dbReference type="RefSeq" id="WP_186902587.1">
    <property type="nucleotide sequence ID" value="NZ_JACOGD010000002.1"/>
</dbReference>
<name>A0ABR7A1X1_9BURK</name>
<gene>
    <name evidence="1" type="ORF">H8K43_03450</name>
</gene>
<reference evidence="1 2" key="1">
    <citation type="submission" date="2020-08" db="EMBL/GenBank/DDBJ databases">
        <title>Novel species isolated from subtropical streams in China.</title>
        <authorList>
            <person name="Lu H."/>
        </authorList>
    </citation>
    <scope>NUCLEOTIDE SEQUENCE [LARGE SCALE GENOMIC DNA]</scope>
    <source>
        <strain evidence="1 2">CY22W</strain>
    </source>
</reference>
<protein>
    <submittedName>
        <fullName evidence="1">DUF4238 domain-containing protein</fullName>
    </submittedName>
</protein>
<dbReference type="InterPro" id="IPR025332">
    <property type="entry name" value="DUF4238"/>
</dbReference>
<proteinExistence type="predicted"/>
<evidence type="ECO:0000313" key="2">
    <source>
        <dbReference type="Proteomes" id="UP000654304"/>
    </source>
</evidence>
<sequence>MKHHYVPQHYLRNFAGAEGKLFSFNKITGRFDIQGKTPAQILYVDDLHALETHGKKDFFIETSLGTLEDLVKKFVNLISSRTDKELAELKKNPEYCNTLKLMLTIQFWRLPENAGLAHERSAHLLEMYDESLSTGIWNSMPLPDRNEVRKWKKARDNKNVRKIIQFFGLPLISCRFDGTLPEGMEVLGNDGGFDFICSDRPIYCQQFASDISSADEIYFPLTKKVVVAKGPFATERDFNGIQLTLMENSREKIYGSSVDLLRSCAFSR</sequence>
<comment type="caution">
    <text evidence="1">The sequence shown here is derived from an EMBL/GenBank/DDBJ whole genome shotgun (WGS) entry which is preliminary data.</text>
</comment>
<evidence type="ECO:0000313" key="1">
    <source>
        <dbReference type="EMBL" id="MBC3930718.1"/>
    </source>
</evidence>
<keyword evidence="2" id="KW-1185">Reference proteome</keyword>
<dbReference type="Proteomes" id="UP000654304">
    <property type="component" value="Unassembled WGS sequence"/>
</dbReference>
<accession>A0ABR7A1X1</accession>